<feature type="compositionally biased region" description="Basic residues" evidence="1">
    <location>
        <begin position="145"/>
        <end position="155"/>
    </location>
</feature>
<accession>A0A9Q3DRR0</accession>
<feature type="region of interest" description="Disordered" evidence="1">
    <location>
        <begin position="128"/>
        <end position="155"/>
    </location>
</feature>
<keyword evidence="3" id="KW-1185">Reference proteome</keyword>
<protein>
    <submittedName>
        <fullName evidence="2">Uncharacterized protein</fullName>
    </submittedName>
</protein>
<organism evidence="2 3">
    <name type="scientific">Austropuccinia psidii MF-1</name>
    <dbReference type="NCBI Taxonomy" id="1389203"/>
    <lineage>
        <taxon>Eukaryota</taxon>
        <taxon>Fungi</taxon>
        <taxon>Dikarya</taxon>
        <taxon>Basidiomycota</taxon>
        <taxon>Pucciniomycotina</taxon>
        <taxon>Pucciniomycetes</taxon>
        <taxon>Pucciniales</taxon>
        <taxon>Sphaerophragmiaceae</taxon>
        <taxon>Austropuccinia</taxon>
    </lineage>
</organism>
<sequence>MTTRRGSQYSIQSDGGGLRSENDPTKGKRKSKIPSRIGSIRKVPEIPIISGTELELSRSNSNINQSHSEGSNRHIHEPVQAVLHHVKGQRLGNVATNTSRSDELLAYSQKVIQGGGNSEILQCMESTIIQTSNQKDKGMEQQKGGGKKGRRPSSF</sequence>
<dbReference type="EMBL" id="AVOT02018075">
    <property type="protein sequence ID" value="MBW0504692.1"/>
    <property type="molecule type" value="Genomic_DNA"/>
</dbReference>
<feature type="compositionally biased region" description="Polar residues" evidence="1">
    <location>
        <begin position="1"/>
        <end position="13"/>
    </location>
</feature>
<dbReference type="Proteomes" id="UP000765509">
    <property type="component" value="Unassembled WGS sequence"/>
</dbReference>
<evidence type="ECO:0000313" key="2">
    <source>
        <dbReference type="EMBL" id="MBW0504692.1"/>
    </source>
</evidence>
<gene>
    <name evidence="2" type="ORF">O181_044407</name>
</gene>
<name>A0A9Q3DRR0_9BASI</name>
<reference evidence="2" key="1">
    <citation type="submission" date="2021-03" db="EMBL/GenBank/DDBJ databases">
        <title>Draft genome sequence of rust myrtle Austropuccinia psidii MF-1, a brazilian biotype.</title>
        <authorList>
            <person name="Quecine M.C."/>
            <person name="Pachon D.M.R."/>
            <person name="Bonatelli M.L."/>
            <person name="Correr F.H."/>
            <person name="Franceschini L.M."/>
            <person name="Leite T.F."/>
            <person name="Margarido G.R.A."/>
            <person name="Almeida C.A."/>
            <person name="Ferrarezi J.A."/>
            <person name="Labate C.A."/>
        </authorList>
    </citation>
    <scope>NUCLEOTIDE SEQUENCE</scope>
    <source>
        <strain evidence="2">MF-1</strain>
    </source>
</reference>
<dbReference type="AlphaFoldDB" id="A0A9Q3DRR0"/>
<comment type="caution">
    <text evidence="2">The sequence shown here is derived from an EMBL/GenBank/DDBJ whole genome shotgun (WGS) entry which is preliminary data.</text>
</comment>
<proteinExistence type="predicted"/>
<evidence type="ECO:0000256" key="1">
    <source>
        <dbReference type="SAM" id="MobiDB-lite"/>
    </source>
</evidence>
<feature type="region of interest" description="Disordered" evidence="1">
    <location>
        <begin position="1"/>
        <end position="38"/>
    </location>
</feature>
<evidence type="ECO:0000313" key="3">
    <source>
        <dbReference type="Proteomes" id="UP000765509"/>
    </source>
</evidence>